<dbReference type="OrthoDB" id="9801651at2"/>
<feature type="transmembrane region" description="Helical" evidence="15">
    <location>
        <begin position="23"/>
        <end position="41"/>
    </location>
</feature>
<comment type="subcellular location">
    <subcellularLocation>
        <location evidence="2">Cell membrane</location>
        <topology evidence="2">Multi-pass membrane protein</topology>
    </subcellularLocation>
</comment>
<dbReference type="SUPFAM" id="SSF55874">
    <property type="entry name" value="ATPase domain of HSP90 chaperone/DNA topoisomerase II/histidine kinase"/>
    <property type="match status" value="1"/>
</dbReference>
<dbReference type="EMBL" id="CXST01000001">
    <property type="protein sequence ID" value="CTQ43315.1"/>
    <property type="molecule type" value="Genomic_DNA"/>
</dbReference>
<keyword evidence="19" id="KW-0418">Kinase</keyword>
<dbReference type="Pfam" id="PF00072">
    <property type="entry name" value="Response_reg"/>
    <property type="match status" value="1"/>
</dbReference>
<evidence type="ECO:0000259" key="17">
    <source>
        <dbReference type="PROSITE" id="PS50110"/>
    </source>
</evidence>
<evidence type="ECO:0000256" key="2">
    <source>
        <dbReference type="ARBA" id="ARBA00004651"/>
    </source>
</evidence>
<dbReference type="SMART" id="SM00388">
    <property type="entry name" value="HisKA"/>
    <property type="match status" value="1"/>
</dbReference>
<evidence type="ECO:0000256" key="11">
    <source>
        <dbReference type="ARBA" id="ARBA00023136"/>
    </source>
</evidence>
<dbReference type="GO" id="GO:0000155">
    <property type="term" value="F:phosphorelay sensor kinase activity"/>
    <property type="evidence" value="ECO:0007669"/>
    <property type="project" value="InterPro"/>
</dbReference>
<dbReference type="Pfam" id="PF00512">
    <property type="entry name" value="HisKA"/>
    <property type="match status" value="1"/>
</dbReference>
<feature type="region of interest" description="Disordered" evidence="14">
    <location>
        <begin position="625"/>
        <end position="660"/>
    </location>
</feature>
<gene>
    <name evidence="19" type="primary">luxQ_1</name>
    <name evidence="19" type="ORF">LAL4801_01752</name>
</gene>
<feature type="modified residue" description="Phosphohistidine" evidence="12">
    <location>
        <position position="723"/>
    </location>
</feature>
<dbReference type="SUPFAM" id="SSF52172">
    <property type="entry name" value="CheY-like"/>
    <property type="match status" value="1"/>
</dbReference>
<evidence type="ECO:0000256" key="14">
    <source>
        <dbReference type="SAM" id="MobiDB-lite"/>
    </source>
</evidence>
<dbReference type="InterPro" id="IPR036890">
    <property type="entry name" value="HATPase_C_sf"/>
</dbReference>
<dbReference type="FunFam" id="3.30.565.10:FF:000010">
    <property type="entry name" value="Sensor histidine kinase RcsC"/>
    <property type="match status" value="1"/>
</dbReference>
<dbReference type="AlphaFoldDB" id="A0A0M6XZN0"/>
<keyword evidence="6 15" id="KW-0812">Transmembrane</keyword>
<feature type="compositionally biased region" description="Polar residues" evidence="14">
    <location>
        <begin position="626"/>
        <end position="641"/>
    </location>
</feature>
<evidence type="ECO:0000256" key="15">
    <source>
        <dbReference type="SAM" id="Phobius"/>
    </source>
</evidence>
<dbReference type="Pfam" id="PF01627">
    <property type="entry name" value="Hpt"/>
    <property type="match status" value="1"/>
</dbReference>
<keyword evidence="20" id="KW-1185">Reference proteome</keyword>
<keyword evidence="4" id="KW-1003">Cell membrane</keyword>
<evidence type="ECO:0000256" key="9">
    <source>
        <dbReference type="ARBA" id="ARBA00022989"/>
    </source>
</evidence>
<feature type="transmembrane region" description="Helical" evidence="15">
    <location>
        <begin position="200"/>
        <end position="221"/>
    </location>
</feature>
<evidence type="ECO:0000256" key="3">
    <source>
        <dbReference type="ARBA" id="ARBA00012438"/>
    </source>
</evidence>
<evidence type="ECO:0000256" key="12">
    <source>
        <dbReference type="PROSITE-ProRule" id="PRU00110"/>
    </source>
</evidence>
<dbReference type="InterPro" id="IPR008207">
    <property type="entry name" value="Sig_transdc_His_kin_Hpt_dom"/>
</dbReference>
<dbReference type="Gene3D" id="1.20.120.160">
    <property type="entry name" value="HPT domain"/>
    <property type="match status" value="1"/>
</dbReference>
<dbReference type="STRING" id="187304.B0E33_21465"/>
<dbReference type="PANTHER" id="PTHR45339">
    <property type="entry name" value="HYBRID SIGNAL TRANSDUCTION HISTIDINE KINASE J"/>
    <property type="match status" value="1"/>
</dbReference>
<reference evidence="20" key="1">
    <citation type="submission" date="2015-07" db="EMBL/GenBank/DDBJ databases">
        <authorList>
            <person name="Rodrigo-Torres Lidia"/>
            <person name="Arahal R.David."/>
        </authorList>
    </citation>
    <scope>NUCLEOTIDE SEQUENCE [LARGE SCALE GENOMIC DNA]</scope>
    <source>
        <strain evidence="20">CECT 4801</strain>
    </source>
</reference>
<dbReference type="SMART" id="SM00387">
    <property type="entry name" value="HATPase_c"/>
    <property type="match status" value="1"/>
</dbReference>
<dbReference type="InterPro" id="IPR005467">
    <property type="entry name" value="His_kinase_dom"/>
</dbReference>
<keyword evidence="10" id="KW-0902">Two-component regulatory system</keyword>
<dbReference type="GO" id="GO:0005524">
    <property type="term" value="F:ATP binding"/>
    <property type="evidence" value="ECO:0007669"/>
    <property type="project" value="UniProtKB-KW"/>
</dbReference>
<evidence type="ECO:0000256" key="10">
    <source>
        <dbReference type="ARBA" id="ARBA00023012"/>
    </source>
</evidence>
<name>A0A0M6XZN0_9HYPH</name>
<comment type="catalytic activity">
    <reaction evidence="1">
        <text>ATP + protein L-histidine = ADP + protein N-phospho-L-histidine.</text>
        <dbReference type="EC" id="2.7.13.3"/>
    </reaction>
</comment>
<dbReference type="InterPro" id="IPR003661">
    <property type="entry name" value="HisK_dim/P_dom"/>
</dbReference>
<dbReference type="PANTHER" id="PTHR45339:SF1">
    <property type="entry name" value="HYBRID SIGNAL TRANSDUCTION HISTIDINE KINASE J"/>
    <property type="match status" value="1"/>
</dbReference>
<evidence type="ECO:0000256" key="7">
    <source>
        <dbReference type="ARBA" id="ARBA00022741"/>
    </source>
</evidence>
<dbReference type="Pfam" id="PF02518">
    <property type="entry name" value="HATPase_c"/>
    <property type="match status" value="1"/>
</dbReference>
<dbReference type="SUPFAM" id="SSF47384">
    <property type="entry name" value="Homodimeric domain of signal transducing histidine kinase"/>
    <property type="match status" value="1"/>
</dbReference>
<keyword evidence="9 15" id="KW-1133">Transmembrane helix</keyword>
<evidence type="ECO:0000313" key="19">
    <source>
        <dbReference type="EMBL" id="CTQ43315.1"/>
    </source>
</evidence>
<dbReference type="InterPro" id="IPR011006">
    <property type="entry name" value="CheY-like_superfamily"/>
</dbReference>
<feature type="domain" description="Response regulatory" evidence="17">
    <location>
        <begin position="507"/>
        <end position="624"/>
    </location>
</feature>
<keyword evidence="19" id="KW-0808">Transferase</keyword>
<dbReference type="Proteomes" id="UP000048926">
    <property type="component" value="Unassembled WGS sequence"/>
</dbReference>
<dbReference type="EC" id="2.7.13.3" evidence="3"/>
<dbReference type="PROSITE" id="PS50894">
    <property type="entry name" value="HPT"/>
    <property type="match status" value="1"/>
</dbReference>
<proteinExistence type="predicted"/>
<dbReference type="PROSITE" id="PS50109">
    <property type="entry name" value="HIS_KIN"/>
    <property type="match status" value="1"/>
</dbReference>
<feature type="domain" description="Histidine kinase" evidence="16">
    <location>
        <begin position="260"/>
        <end position="482"/>
    </location>
</feature>
<keyword evidence="11 15" id="KW-0472">Membrane</keyword>
<dbReference type="InterPro" id="IPR001789">
    <property type="entry name" value="Sig_transdc_resp-reg_receiver"/>
</dbReference>
<evidence type="ECO:0000256" key="1">
    <source>
        <dbReference type="ARBA" id="ARBA00000085"/>
    </source>
</evidence>
<dbReference type="SMART" id="SM00448">
    <property type="entry name" value="REC"/>
    <property type="match status" value="1"/>
</dbReference>
<dbReference type="InterPro" id="IPR036097">
    <property type="entry name" value="HisK_dim/P_sf"/>
</dbReference>
<evidence type="ECO:0000259" key="18">
    <source>
        <dbReference type="PROSITE" id="PS50894"/>
    </source>
</evidence>
<keyword evidence="5 13" id="KW-0597">Phosphoprotein</keyword>
<dbReference type="PROSITE" id="PS50110">
    <property type="entry name" value="RESPONSE_REGULATORY"/>
    <property type="match status" value="1"/>
</dbReference>
<dbReference type="RefSeq" id="WP_055655417.1">
    <property type="nucleotide sequence ID" value="NZ_CXST01000001.1"/>
</dbReference>
<dbReference type="CDD" id="cd00082">
    <property type="entry name" value="HisKA"/>
    <property type="match status" value="1"/>
</dbReference>
<evidence type="ECO:0000256" key="13">
    <source>
        <dbReference type="PROSITE-ProRule" id="PRU00169"/>
    </source>
</evidence>
<evidence type="ECO:0000256" key="6">
    <source>
        <dbReference type="ARBA" id="ARBA00022692"/>
    </source>
</evidence>
<dbReference type="InterPro" id="IPR003594">
    <property type="entry name" value="HATPase_dom"/>
</dbReference>
<protein>
    <recommendedName>
        <fullName evidence="3">histidine kinase</fullName>
        <ecNumber evidence="3">2.7.13.3</ecNumber>
    </recommendedName>
</protein>
<dbReference type="InterPro" id="IPR036641">
    <property type="entry name" value="HPT_dom_sf"/>
</dbReference>
<dbReference type="CDD" id="cd16922">
    <property type="entry name" value="HATPase_EvgS-ArcB-TorS-like"/>
    <property type="match status" value="1"/>
</dbReference>
<dbReference type="Gene3D" id="3.30.565.10">
    <property type="entry name" value="Histidine kinase-like ATPase, C-terminal domain"/>
    <property type="match status" value="1"/>
</dbReference>
<dbReference type="Gene3D" id="1.10.287.130">
    <property type="match status" value="1"/>
</dbReference>
<sequence>MKNQLEIGGKAVEQAARATKSVLVVQIFLVCTVLAIFSMLVKREGQLHDAIREDAIWAVYQLDRETRAVYELVQHVKYRIGEAGVEAAQEAVAPRELVTRYDILYSRLSVLANSKYNVFFEQSPNFRSRITTIQTKILAIEPVFNEIAAKKNYTDIDFAPVEETLEKIRSATNEFLVRTNATISEARAEARNDVFHVQMLAFLFMFAIVVAALFLALHMLLQVRIVKQTREGMNRAAAEFEKAYEAAEAGNKAKSEFLATIGHEIRTPLNGILGMAELLAQKQLPEEETGYVRTITSSGNTLLEMINEILDFAKIEYGSLETEQIVFQLDELVQEAAAVVEGKALEQNDELKLNIDPTLEKAFIKSDPTRLKRVLLNLLSNAVKFTENGSIHVDVVAGKVVAETLELKISVKDSGIGIAEEAQKQLFTAFHQVDSSISRRFGGTGLGLAICKQIVEAMGGSIGVFSIPGEGATFSFTLPVQLAHAPAANLTGLDSGSTPTALIPRLRILLVEDNVINQRVATKLLERLGQEVIVASDGREAIKHVQDATFDLVLMDVQMPDLDGIAATRLIRNIGAPFDKLPIVAMTANASDRHRQDCLDAGMNAFESKPVTFQRLATILREYGPSDTSAEGITDLPTSPGSPEPTEQRHAAQSDAATPNANVVRLAGEEKGDARRAELREELGEEVFHSLVNAFFENADTLVVQVTEAASSGDGESYDRLLHTLKGAADNLGFTTLSKTADALRTSIETSNQVTLLTVELEKAKNRYRKIAI</sequence>
<accession>A0A0M6XZN0</accession>
<organism evidence="19 20">
    <name type="scientific">Roseibium aggregatum</name>
    <dbReference type="NCBI Taxonomy" id="187304"/>
    <lineage>
        <taxon>Bacteria</taxon>
        <taxon>Pseudomonadati</taxon>
        <taxon>Pseudomonadota</taxon>
        <taxon>Alphaproteobacteria</taxon>
        <taxon>Hyphomicrobiales</taxon>
        <taxon>Stappiaceae</taxon>
        <taxon>Roseibium</taxon>
    </lineage>
</organism>
<evidence type="ECO:0000256" key="8">
    <source>
        <dbReference type="ARBA" id="ARBA00022840"/>
    </source>
</evidence>
<evidence type="ECO:0000313" key="20">
    <source>
        <dbReference type="Proteomes" id="UP000048926"/>
    </source>
</evidence>
<dbReference type="Gene3D" id="3.40.50.2300">
    <property type="match status" value="1"/>
</dbReference>
<dbReference type="GO" id="GO:0005886">
    <property type="term" value="C:plasma membrane"/>
    <property type="evidence" value="ECO:0007669"/>
    <property type="project" value="UniProtKB-SubCell"/>
</dbReference>
<keyword evidence="7" id="KW-0547">Nucleotide-binding</keyword>
<keyword evidence="8" id="KW-0067">ATP-binding</keyword>
<dbReference type="InterPro" id="IPR004358">
    <property type="entry name" value="Sig_transdc_His_kin-like_C"/>
</dbReference>
<evidence type="ECO:0000256" key="4">
    <source>
        <dbReference type="ARBA" id="ARBA00022475"/>
    </source>
</evidence>
<dbReference type="SUPFAM" id="SSF47226">
    <property type="entry name" value="Histidine-containing phosphotransfer domain, HPT domain"/>
    <property type="match status" value="1"/>
</dbReference>
<evidence type="ECO:0000259" key="16">
    <source>
        <dbReference type="PROSITE" id="PS50109"/>
    </source>
</evidence>
<evidence type="ECO:0000256" key="5">
    <source>
        <dbReference type="ARBA" id="ARBA00022553"/>
    </source>
</evidence>
<dbReference type="PRINTS" id="PR00344">
    <property type="entry name" value="BCTRLSENSOR"/>
</dbReference>
<feature type="modified residue" description="4-aspartylphosphate" evidence="13">
    <location>
        <position position="556"/>
    </location>
</feature>
<feature type="domain" description="HPt" evidence="18">
    <location>
        <begin position="684"/>
        <end position="773"/>
    </location>
</feature>
<dbReference type="CDD" id="cd17546">
    <property type="entry name" value="REC_hyHK_CKI1_RcsC-like"/>
    <property type="match status" value="1"/>
</dbReference>